<dbReference type="CDD" id="cd05327">
    <property type="entry name" value="retinol-DH_like_SDR_c_like"/>
    <property type="match status" value="1"/>
</dbReference>
<dbReference type="RefSeq" id="WP_073879106.1">
    <property type="nucleotide sequence ID" value="NZ_MPNT01000031.1"/>
</dbReference>
<dbReference type="InterPro" id="IPR002347">
    <property type="entry name" value="SDR_fam"/>
</dbReference>
<evidence type="ECO:0000313" key="2">
    <source>
        <dbReference type="EMBL" id="OJZ69004.1"/>
    </source>
</evidence>
<dbReference type="PRINTS" id="PR00081">
    <property type="entry name" value="GDHRDH"/>
</dbReference>
<sequence>MVAAQKRKWTESDIPDQTGRLAIVTGANTGLGYDTARALAEHGASVVLAVRDVDKGEVARKRILEVAPDADLSVQALDLSSLQSVRAAARALRNEHPRIDLLINNAAVAFPPKTTTPDGFELQFATNHLGHFALTGLLLENMLSVDAARVVVVASLDHKLGGAIHFDDLQWERRYSSALAYAQSKLANLMFCYELHRRLAKSGAPLMTVTAHPGYTKSDLFRNIGKPVQTMMKFSDVFIGQDPARGALPQLYAATMPEVQGGQYWGPDGFLEMAGHPTLVRSSKKSYEQQVQKRLWTVSEELTDVTYPI</sequence>
<dbReference type="PANTHER" id="PTHR43157:SF31">
    <property type="entry name" value="PHOSPHATIDYLINOSITOL-GLYCAN BIOSYNTHESIS CLASS F PROTEIN"/>
    <property type="match status" value="1"/>
</dbReference>
<organism evidence="2 3">
    <name type="scientific">Mycobacterium paraffinicum</name>
    <dbReference type="NCBI Taxonomy" id="53378"/>
    <lineage>
        <taxon>Bacteria</taxon>
        <taxon>Bacillati</taxon>
        <taxon>Actinomycetota</taxon>
        <taxon>Actinomycetes</taxon>
        <taxon>Mycobacteriales</taxon>
        <taxon>Mycobacteriaceae</taxon>
        <taxon>Mycobacterium</taxon>
    </lineage>
</organism>
<proteinExistence type="predicted"/>
<comment type="caution">
    <text evidence="2">The sequence shown here is derived from an EMBL/GenBank/DDBJ whole genome shotgun (WGS) entry which is preliminary data.</text>
</comment>
<dbReference type="Gene3D" id="3.40.50.720">
    <property type="entry name" value="NAD(P)-binding Rossmann-like Domain"/>
    <property type="match status" value="1"/>
</dbReference>
<evidence type="ECO:0000313" key="3">
    <source>
        <dbReference type="Proteomes" id="UP000186438"/>
    </source>
</evidence>
<dbReference type="EMBL" id="MPNT01000031">
    <property type="protein sequence ID" value="OJZ69004.1"/>
    <property type="molecule type" value="Genomic_DNA"/>
</dbReference>
<protein>
    <submittedName>
        <fullName evidence="2">Short-chain dehydrogenase</fullName>
    </submittedName>
</protein>
<dbReference type="NCBIfam" id="NF004846">
    <property type="entry name" value="PRK06197.1"/>
    <property type="match status" value="1"/>
</dbReference>
<dbReference type="AlphaFoldDB" id="A0A1Q4HN94"/>
<keyword evidence="3" id="KW-1185">Reference proteome</keyword>
<dbReference type="Proteomes" id="UP000186438">
    <property type="component" value="Unassembled WGS sequence"/>
</dbReference>
<gene>
    <name evidence="2" type="ORF">BRW65_24310</name>
</gene>
<dbReference type="NCBIfam" id="NF004513">
    <property type="entry name" value="PRK05854.1"/>
    <property type="match status" value="1"/>
</dbReference>
<dbReference type="GO" id="GO:0016491">
    <property type="term" value="F:oxidoreductase activity"/>
    <property type="evidence" value="ECO:0007669"/>
    <property type="project" value="UniProtKB-KW"/>
</dbReference>
<dbReference type="InterPro" id="IPR036291">
    <property type="entry name" value="NAD(P)-bd_dom_sf"/>
</dbReference>
<evidence type="ECO:0000256" key="1">
    <source>
        <dbReference type="ARBA" id="ARBA00023002"/>
    </source>
</evidence>
<dbReference type="Pfam" id="PF00106">
    <property type="entry name" value="adh_short"/>
    <property type="match status" value="1"/>
</dbReference>
<dbReference type="SUPFAM" id="SSF51735">
    <property type="entry name" value="NAD(P)-binding Rossmann-fold domains"/>
    <property type="match status" value="1"/>
</dbReference>
<dbReference type="STRING" id="53378.BRW65_24310"/>
<name>A0A1Q4HN94_9MYCO</name>
<dbReference type="OrthoDB" id="4449798at2"/>
<reference evidence="2 3" key="1">
    <citation type="submission" date="2016-11" db="EMBL/GenBank/DDBJ databases">
        <title>Genome sequences of unsequenced Mycobacteria.</title>
        <authorList>
            <person name="Greninger A.L."/>
            <person name="Fang F."/>
            <person name="Jerome K.R."/>
        </authorList>
    </citation>
    <scope>NUCLEOTIDE SEQUENCE [LARGE SCALE GENOMIC DNA]</scope>
    <source>
        <strain evidence="2 3">M11</strain>
    </source>
</reference>
<accession>A0A1Q4HN94</accession>
<keyword evidence="1" id="KW-0560">Oxidoreductase</keyword>
<dbReference type="PANTHER" id="PTHR43157">
    <property type="entry name" value="PHOSPHATIDYLINOSITOL-GLYCAN BIOSYNTHESIS CLASS F PROTEIN-RELATED"/>
    <property type="match status" value="1"/>
</dbReference>